<protein>
    <submittedName>
        <fullName evidence="2">Gluconate transport-inducing protein required for gluconate-H+ symport</fullName>
    </submittedName>
</protein>
<reference evidence="2 3" key="1">
    <citation type="submission" date="2024-01" db="EMBL/GenBank/DDBJ databases">
        <authorList>
            <person name="Allen C."/>
            <person name="Tagirdzhanova G."/>
        </authorList>
    </citation>
    <scope>NUCLEOTIDE SEQUENCE [LARGE SCALE GENOMIC DNA]</scope>
    <source>
        <strain evidence="2 3">CBS 573.63</strain>
    </source>
</reference>
<dbReference type="PANTHER" id="PTHR28027">
    <property type="entry name" value="TRANSCRIPTIONAL REGULATOR MIT1"/>
    <property type="match status" value="1"/>
</dbReference>
<sequence length="809" mass="88185">MYSYNLAGGYGRPRDPMIGANFFDTSELDQNEIWRISQSKSHLNSHRFYRSQPVPNGQFNGNRISSSSGSAVARSQFVTPGQLHAPSASSGMAGADMYNWLPAGHQGSVNLQGNSFNPFSNAPAVPMDNMQFMPTISEQQALAGNEQAPFLDDDLDMYLNMDMTTPAGTGMLLSANTYLTGPAAYGQPAPSSSSRFAHVELSPPTNEELWMLYGNTRQIPANYEQLTPASSGLPTVDNKETSTWMFPNIGLTPPSENELSMSMGGMQPVPAFNVQPTAAEAGPSMLVNSPSDLFAGIELPLPFNNELLVTVENVQPLSADNMQLVPAENTALEMLPPSDDGLVVSLDNVQPMLEVNEQLTIDEFGQPVVAGESISMFENVEQPPRAEDQPMVSAEVQPMVSAEDVQPAPAIVDTSLFSVDDWSKYLSVLLIPTANELPVPMDSSPPALAGDAPIISPEIEMFNGDAILAAPNDMAQALQLQDIVAYLTQQFTSPGLGPALANELSVARNYFKDQVPASILGNITYKDNKDAKGLSAQHMIQFDVKAALILLSKTVQPLARIQQYNLSDNDIFNPEAAFHLFVGAQIGSAALLGIDGLSLAKAYIQNESAAKVVVRLVVEQRVSHAQVRPDSGFPVDSGYVYVYKEGGSIKRWTDDRCWTPSRKGKNKCINIYREVKQLSSEERKKAAEFVVIKSRKTVPISDEERKKKQSQESNLAGKIEDIRHETVTLDNCEKLLFVRPEELAFGAIDMDSAADELVGPLTHCSNLLVQGLVKRTFKVKHGNANYTVVNYYNIRDVLNSEISALKLLE</sequence>
<comment type="similarity">
    <text evidence="1">Belongs to the MIT1/WOR1 family.</text>
</comment>
<organism evidence="2 3">
    <name type="scientific">Sporothrix epigloea</name>
    <dbReference type="NCBI Taxonomy" id="1892477"/>
    <lineage>
        <taxon>Eukaryota</taxon>
        <taxon>Fungi</taxon>
        <taxon>Dikarya</taxon>
        <taxon>Ascomycota</taxon>
        <taxon>Pezizomycotina</taxon>
        <taxon>Sordariomycetes</taxon>
        <taxon>Sordariomycetidae</taxon>
        <taxon>Ophiostomatales</taxon>
        <taxon>Ophiostomataceae</taxon>
        <taxon>Sporothrix</taxon>
    </lineage>
</organism>
<dbReference type="Proteomes" id="UP001642501">
    <property type="component" value="Unassembled WGS sequence"/>
</dbReference>
<dbReference type="PANTHER" id="PTHR28027:SF2">
    <property type="entry name" value="TRANSCRIPTIONAL REGULATOR MIT1"/>
    <property type="match status" value="1"/>
</dbReference>
<accession>A0ABP0DLG6</accession>
<keyword evidence="3" id="KW-1185">Reference proteome</keyword>
<gene>
    <name evidence="2" type="primary">TOS9</name>
    <name evidence="2" type="ORF">SEPCBS57363_003444</name>
</gene>
<proteinExistence type="inferred from homology"/>
<dbReference type="Pfam" id="PF09729">
    <property type="entry name" value="Gti1_Pac2"/>
    <property type="match status" value="1"/>
</dbReference>
<evidence type="ECO:0000256" key="1">
    <source>
        <dbReference type="ARBA" id="ARBA00008359"/>
    </source>
</evidence>
<evidence type="ECO:0000313" key="2">
    <source>
        <dbReference type="EMBL" id="CAK7269121.1"/>
    </source>
</evidence>
<comment type="caution">
    <text evidence="2">The sequence shown here is derived from an EMBL/GenBank/DDBJ whole genome shotgun (WGS) entry which is preliminary data.</text>
</comment>
<evidence type="ECO:0000313" key="3">
    <source>
        <dbReference type="Proteomes" id="UP001642501"/>
    </source>
</evidence>
<name>A0ABP0DLG6_9PEZI</name>
<dbReference type="InterPro" id="IPR018608">
    <property type="entry name" value="Gti1/Pac2"/>
</dbReference>
<dbReference type="EMBL" id="CAWUOM010000054">
    <property type="protein sequence ID" value="CAK7269121.1"/>
    <property type="molecule type" value="Genomic_DNA"/>
</dbReference>